<dbReference type="Proteomes" id="UP001054821">
    <property type="component" value="Chromosome 7"/>
</dbReference>
<protein>
    <submittedName>
        <fullName evidence="1">Uncharacterized protein</fullName>
    </submittedName>
</protein>
<reference evidence="1 2" key="1">
    <citation type="journal article" date="2022" name="G3 (Bethesda)">
        <title>Whole-genome sequence and methylome profiling of the almond [Prunus dulcis (Mill.) D.A. Webb] cultivar 'Nonpareil'.</title>
        <authorList>
            <person name="D'Amico-Willman K.M."/>
            <person name="Ouma W.Z."/>
            <person name="Meulia T."/>
            <person name="Sideli G.M."/>
            <person name="Gradziel T.M."/>
            <person name="Fresnedo-Ramirez J."/>
        </authorList>
    </citation>
    <scope>NUCLEOTIDE SEQUENCE [LARGE SCALE GENOMIC DNA]</scope>
    <source>
        <strain evidence="1">Clone GOH B32 T37-40</strain>
    </source>
</reference>
<sequence length="108" mass="11799">MLNLQGRFCRNFGRKSRSLVSGPGIGVMSGIPQDSSLVLGNSKRVLSDSVKESSICISVGKFSMDKTRPKHSNNYEGGHKMEEILSEKEKLQHSVSAGKSLVDEMNKS</sequence>
<name>A0AAD4V4C9_PRUDU</name>
<evidence type="ECO:0000313" key="2">
    <source>
        <dbReference type="Proteomes" id="UP001054821"/>
    </source>
</evidence>
<comment type="caution">
    <text evidence="1">The sequence shown here is derived from an EMBL/GenBank/DDBJ whole genome shotgun (WGS) entry which is preliminary data.</text>
</comment>
<dbReference type="AlphaFoldDB" id="A0AAD4V4C9"/>
<keyword evidence="2" id="KW-1185">Reference proteome</keyword>
<proteinExistence type="predicted"/>
<dbReference type="EMBL" id="JAJFAZ020000007">
    <property type="protein sequence ID" value="KAI5317584.1"/>
    <property type="molecule type" value="Genomic_DNA"/>
</dbReference>
<evidence type="ECO:0000313" key="1">
    <source>
        <dbReference type="EMBL" id="KAI5317584.1"/>
    </source>
</evidence>
<gene>
    <name evidence="1" type="ORF">L3X38_037291</name>
</gene>
<organism evidence="1 2">
    <name type="scientific">Prunus dulcis</name>
    <name type="common">Almond</name>
    <name type="synonym">Amygdalus dulcis</name>
    <dbReference type="NCBI Taxonomy" id="3755"/>
    <lineage>
        <taxon>Eukaryota</taxon>
        <taxon>Viridiplantae</taxon>
        <taxon>Streptophyta</taxon>
        <taxon>Embryophyta</taxon>
        <taxon>Tracheophyta</taxon>
        <taxon>Spermatophyta</taxon>
        <taxon>Magnoliopsida</taxon>
        <taxon>eudicotyledons</taxon>
        <taxon>Gunneridae</taxon>
        <taxon>Pentapetalae</taxon>
        <taxon>rosids</taxon>
        <taxon>fabids</taxon>
        <taxon>Rosales</taxon>
        <taxon>Rosaceae</taxon>
        <taxon>Amygdaloideae</taxon>
        <taxon>Amygdaleae</taxon>
        <taxon>Prunus</taxon>
    </lineage>
</organism>
<accession>A0AAD4V4C9</accession>